<dbReference type="InterPro" id="IPR036883">
    <property type="entry name" value="PDCD5-like_sf"/>
</dbReference>
<organism evidence="3 4">
    <name type="scientific">Coemansia aciculifera</name>
    <dbReference type="NCBI Taxonomy" id="417176"/>
    <lineage>
        <taxon>Eukaryota</taxon>
        <taxon>Fungi</taxon>
        <taxon>Fungi incertae sedis</taxon>
        <taxon>Zoopagomycota</taxon>
        <taxon>Kickxellomycotina</taxon>
        <taxon>Kickxellomycetes</taxon>
        <taxon>Kickxellales</taxon>
        <taxon>Kickxellaceae</taxon>
        <taxon>Coemansia</taxon>
    </lineage>
</organism>
<dbReference type="GO" id="GO:0003677">
    <property type="term" value="F:DNA binding"/>
    <property type="evidence" value="ECO:0007669"/>
    <property type="project" value="InterPro"/>
</dbReference>
<dbReference type="GO" id="GO:0005634">
    <property type="term" value="C:nucleus"/>
    <property type="evidence" value="ECO:0007669"/>
    <property type="project" value="TreeGrafter"/>
</dbReference>
<gene>
    <name evidence="3" type="ORF">GGH94_002089</name>
</gene>
<dbReference type="PANTHER" id="PTHR10840">
    <property type="entry name" value="PROGRAMMED CELL DEATH PROTEIN 5"/>
    <property type="match status" value="1"/>
</dbReference>
<protein>
    <recommendedName>
        <fullName evidence="5">DNA-binding TFAR19-related protein</fullName>
    </recommendedName>
</protein>
<proteinExistence type="inferred from homology"/>
<reference evidence="3" key="1">
    <citation type="submission" date="2022-07" db="EMBL/GenBank/DDBJ databases">
        <title>Phylogenomic reconstructions and comparative analyses of Kickxellomycotina fungi.</title>
        <authorList>
            <person name="Reynolds N.K."/>
            <person name="Stajich J.E."/>
            <person name="Barry K."/>
            <person name="Grigoriev I.V."/>
            <person name="Crous P."/>
            <person name="Smith M.E."/>
        </authorList>
    </citation>
    <scope>NUCLEOTIDE SEQUENCE</scope>
    <source>
        <strain evidence="3">RSA 476</strain>
    </source>
</reference>
<dbReference type="Proteomes" id="UP001140074">
    <property type="component" value="Unassembled WGS sequence"/>
</dbReference>
<dbReference type="AlphaFoldDB" id="A0A9W8ILS8"/>
<dbReference type="InterPro" id="IPR002836">
    <property type="entry name" value="PDCD5-like"/>
</dbReference>
<comment type="caution">
    <text evidence="3">The sequence shown here is derived from an EMBL/GenBank/DDBJ whole genome shotgun (WGS) entry which is preliminary data.</text>
</comment>
<sequence>MDGSDLEAIKAQLGGVGGGSGANDKGKNDNGEMSKQEEQRQTMLTQILTPDAMLRLRQMSIVKQDKVRGVEDMLIRMARMNQIRERVTEERLKEMLMQINAEHDKETQIVYSRKGYDDSDDDVEYDFE</sequence>
<dbReference type="EMBL" id="JANBUY010000055">
    <property type="protein sequence ID" value="KAJ2865645.1"/>
    <property type="molecule type" value="Genomic_DNA"/>
</dbReference>
<dbReference type="SUPFAM" id="SSF46950">
    <property type="entry name" value="Double-stranded DNA-binding domain"/>
    <property type="match status" value="1"/>
</dbReference>
<dbReference type="Pfam" id="PF01984">
    <property type="entry name" value="dsDNA_bind"/>
    <property type="match status" value="1"/>
</dbReference>
<evidence type="ECO:0000256" key="1">
    <source>
        <dbReference type="ARBA" id="ARBA00010490"/>
    </source>
</evidence>
<dbReference type="GO" id="GO:0005829">
    <property type="term" value="C:cytosol"/>
    <property type="evidence" value="ECO:0007669"/>
    <property type="project" value="TreeGrafter"/>
</dbReference>
<accession>A0A9W8ILS8</accession>
<feature type="region of interest" description="Disordered" evidence="2">
    <location>
        <begin position="1"/>
        <end position="40"/>
    </location>
</feature>
<comment type="similarity">
    <text evidence="1">Belongs to the PDCD5 family.</text>
</comment>
<evidence type="ECO:0000313" key="4">
    <source>
        <dbReference type="Proteomes" id="UP001140074"/>
    </source>
</evidence>
<dbReference type="Gene3D" id="1.10.8.140">
    <property type="entry name" value="PDCD5-like"/>
    <property type="match status" value="1"/>
</dbReference>
<dbReference type="PANTHER" id="PTHR10840:SF0">
    <property type="entry name" value="PROGRAMMED CELL DEATH PROTEIN 5"/>
    <property type="match status" value="1"/>
</dbReference>
<feature type="compositionally biased region" description="Basic and acidic residues" evidence="2">
    <location>
        <begin position="24"/>
        <end position="40"/>
    </location>
</feature>
<evidence type="ECO:0008006" key="5">
    <source>
        <dbReference type="Google" id="ProtNLM"/>
    </source>
</evidence>
<keyword evidence="4" id="KW-1185">Reference proteome</keyword>
<evidence type="ECO:0000256" key="2">
    <source>
        <dbReference type="SAM" id="MobiDB-lite"/>
    </source>
</evidence>
<evidence type="ECO:0000313" key="3">
    <source>
        <dbReference type="EMBL" id="KAJ2865645.1"/>
    </source>
</evidence>
<name>A0A9W8ILS8_9FUNG</name>